<accession>A0A368LJG2</accession>
<evidence type="ECO:0000256" key="2">
    <source>
        <dbReference type="ARBA" id="ARBA00023125"/>
    </source>
</evidence>
<keyword evidence="3" id="KW-0804">Transcription</keyword>
<keyword evidence="6" id="KW-1185">Reference proteome</keyword>
<dbReference type="PROSITE" id="PS50937">
    <property type="entry name" value="HTH_MERR_2"/>
    <property type="match status" value="1"/>
</dbReference>
<dbReference type="SMART" id="SM00422">
    <property type="entry name" value="HTH_MERR"/>
    <property type="match status" value="1"/>
</dbReference>
<dbReference type="Proteomes" id="UP000252479">
    <property type="component" value="Unassembled WGS sequence"/>
</dbReference>
<dbReference type="InterPro" id="IPR000551">
    <property type="entry name" value="MerR-type_HTH_dom"/>
</dbReference>
<keyword evidence="2" id="KW-0238">DNA-binding</keyword>
<evidence type="ECO:0000256" key="1">
    <source>
        <dbReference type="ARBA" id="ARBA00023015"/>
    </source>
</evidence>
<evidence type="ECO:0000256" key="3">
    <source>
        <dbReference type="ARBA" id="ARBA00023163"/>
    </source>
</evidence>
<dbReference type="RefSeq" id="WP_086960491.1">
    <property type="nucleotide sequence ID" value="NZ_FUKS01000029.1"/>
</dbReference>
<reference evidence="5 6" key="1">
    <citation type="journal article" date="2017" name="Elife">
        <title>Extensive horizontal gene transfer in cheese-associated bacteria.</title>
        <authorList>
            <person name="Bonham K.S."/>
            <person name="Wolfe B.E."/>
            <person name="Dutton R.J."/>
        </authorList>
    </citation>
    <scope>NUCLEOTIDE SEQUENCE [LARGE SCALE GENOMIC DNA]</scope>
    <source>
        <strain evidence="5 6">JB196</strain>
    </source>
</reference>
<keyword evidence="1" id="KW-0805">Transcription regulation</keyword>
<dbReference type="SUPFAM" id="SSF46955">
    <property type="entry name" value="Putative DNA-binding domain"/>
    <property type="match status" value="1"/>
</dbReference>
<evidence type="ECO:0000313" key="6">
    <source>
        <dbReference type="Proteomes" id="UP000252479"/>
    </source>
</evidence>
<evidence type="ECO:0000313" key="5">
    <source>
        <dbReference type="EMBL" id="RCS70811.1"/>
    </source>
</evidence>
<proteinExistence type="predicted"/>
<dbReference type="GeneID" id="303190335"/>
<dbReference type="InterPro" id="IPR009061">
    <property type="entry name" value="DNA-bd_dom_put_sf"/>
</dbReference>
<organism evidence="5 6">
    <name type="scientific">Vibrio casei</name>
    <dbReference type="NCBI Taxonomy" id="673372"/>
    <lineage>
        <taxon>Bacteria</taxon>
        <taxon>Pseudomonadati</taxon>
        <taxon>Pseudomonadota</taxon>
        <taxon>Gammaproteobacteria</taxon>
        <taxon>Vibrionales</taxon>
        <taxon>Vibrionaceae</taxon>
        <taxon>Vibrio</taxon>
    </lineage>
</organism>
<dbReference type="Pfam" id="PF00376">
    <property type="entry name" value="MerR"/>
    <property type="match status" value="1"/>
</dbReference>
<gene>
    <name evidence="5" type="ORF">CIK83_15520</name>
</gene>
<evidence type="ECO:0000259" key="4">
    <source>
        <dbReference type="PROSITE" id="PS50937"/>
    </source>
</evidence>
<dbReference type="AlphaFoldDB" id="A0A368LJG2"/>
<sequence length="127" mass="14435">MDIGEVAKRSGCLPSTLRYYEKLGLIHSVGRHGLRRQYTSKVLNKLSIISLGQMAGLSLTEIATMFDEHQELVIDRVLLLEKTQQIDEQIRHLKAVKKSLHHVATCPQLSHLECPSFQKMMEAVQKI</sequence>
<comment type="caution">
    <text evidence="5">The sequence shown here is derived from an EMBL/GenBank/DDBJ whole genome shotgun (WGS) entry which is preliminary data.</text>
</comment>
<dbReference type="PRINTS" id="PR00040">
    <property type="entry name" value="HTHMERR"/>
</dbReference>
<dbReference type="Gene3D" id="1.10.1660.10">
    <property type="match status" value="1"/>
</dbReference>
<dbReference type="EMBL" id="QPGL01000002">
    <property type="protein sequence ID" value="RCS70811.1"/>
    <property type="molecule type" value="Genomic_DNA"/>
</dbReference>
<dbReference type="CDD" id="cd04781">
    <property type="entry name" value="HTH_MerR-like_sg6"/>
    <property type="match status" value="1"/>
</dbReference>
<dbReference type="GO" id="GO:0003700">
    <property type="term" value="F:DNA-binding transcription factor activity"/>
    <property type="evidence" value="ECO:0007669"/>
    <property type="project" value="InterPro"/>
</dbReference>
<dbReference type="Pfam" id="PF09278">
    <property type="entry name" value="MerR-DNA-bind"/>
    <property type="match status" value="1"/>
</dbReference>
<feature type="domain" description="HTH merR-type" evidence="4">
    <location>
        <begin position="1"/>
        <end position="68"/>
    </location>
</feature>
<dbReference type="PANTHER" id="PTHR30204">
    <property type="entry name" value="REDOX-CYCLING DRUG-SENSING TRANSCRIPTIONAL ACTIVATOR SOXR"/>
    <property type="match status" value="1"/>
</dbReference>
<dbReference type="InterPro" id="IPR047057">
    <property type="entry name" value="MerR_fam"/>
</dbReference>
<dbReference type="InterPro" id="IPR015358">
    <property type="entry name" value="Tscrpt_reg_MerR_DNA-bd"/>
</dbReference>
<protein>
    <submittedName>
        <fullName evidence="5">MerR family transcriptional regulator</fullName>
    </submittedName>
</protein>
<dbReference type="PANTHER" id="PTHR30204:SF97">
    <property type="entry name" value="MERR FAMILY REGULATORY PROTEIN"/>
    <property type="match status" value="1"/>
</dbReference>
<name>A0A368LJG2_9VIBR</name>
<dbReference type="GO" id="GO:0003677">
    <property type="term" value="F:DNA binding"/>
    <property type="evidence" value="ECO:0007669"/>
    <property type="project" value="UniProtKB-KW"/>
</dbReference>